<name>A0A1B4Q3N4_BURCE</name>
<evidence type="ECO:0000313" key="3">
    <source>
        <dbReference type="EMBL" id="AOK20779.1"/>
    </source>
</evidence>
<evidence type="ECO:0000256" key="1">
    <source>
        <dbReference type="ARBA" id="ARBA00005291"/>
    </source>
</evidence>
<dbReference type="RefSeq" id="WP_059532507.1">
    <property type="nucleotide sequence ID" value="NZ_CP013444.1"/>
</dbReference>
<evidence type="ECO:0000313" key="4">
    <source>
        <dbReference type="Proteomes" id="UP000094776"/>
    </source>
</evidence>
<proteinExistence type="inferred from homology"/>
<accession>A0A1B4Q3N4</accession>
<dbReference type="Pfam" id="PF07978">
    <property type="entry name" value="NIPSNAP"/>
    <property type="match status" value="1"/>
</dbReference>
<evidence type="ECO:0000259" key="2">
    <source>
        <dbReference type="Pfam" id="PF07978"/>
    </source>
</evidence>
<protein>
    <recommendedName>
        <fullName evidence="2">NIPSNAP domain-containing protein</fullName>
    </recommendedName>
</protein>
<gene>
    <name evidence="3" type="ORF">WT26_34295</name>
</gene>
<feature type="domain" description="NIPSNAP" evidence="2">
    <location>
        <begin position="3"/>
        <end position="99"/>
    </location>
</feature>
<dbReference type="InterPro" id="IPR051557">
    <property type="entry name" value="NipSnap_domain"/>
</dbReference>
<reference evidence="3 4" key="1">
    <citation type="submission" date="2015-12" db="EMBL/GenBank/DDBJ databases">
        <title>Diversity of Burkholderia near neighbor genomes.</title>
        <authorList>
            <person name="Sahl J."/>
            <person name="Wagner D."/>
            <person name="Keim P."/>
        </authorList>
    </citation>
    <scope>NUCLEOTIDE SEQUENCE [LARGE SCALE GENOMIC DNA]</scope>
    <source>
        <strain evidence="3 4">MSMB1184WGS</strain>
    </source>
</reference>
<dbReference type="InterPro" id="IPR011008">
    <property type="entry name" value="Dimeric_a/b-barrel"/>
</dbReference>
<dbReference type="PANTHER" id="PTHR21017">
    <property type="entry name" value="NIPSNAP-RELATED"/>
    <property type="match status" value="1"/>
</dbReference>
<comment type="similarity">
    <text evidence="1">Belongs to the NipSnap family.</text>
</comment>
<dbReference type="PANTHER" id="PTHR21017:SF17">
    <property type="entry name" value="PROTEIN NIPSNAP"/>
    <property type="match status" value="1"/>
</dbReference>
<dbReference type="EMBL" id="CP013444">
    <property type="protein sequence ID" value="AOK20779.1"/>
    <property type="molecule type" value="Genomic_DNA"/>
</dbReference>
<dbReference type="AlphaFoldDB" id="A0A1B4Q3N4"/>
<sequence>MIIELRTYKLKVGALEQYVRLYREHGYALQSRALGEPLGWYTVDGGILSTVISLWRYDSHEDRAQKRANLAANQDWQAYLREVSPLFEAMNNQFLVPIQLGAEART</sequence>
<organism evidence="3 4">
    <name type="scientific">Burkholderia cepacia</name>
    <name type="common">Pseudomonas cepacia</name>
    <dbReference type="NCBI Taxonomy" id="292"/>
    <lineage>
        <taxon>Bacteria</taxon>
        <taxon>Pseudomonadati</taxon>
        <taxon>Pseudomonadota</taxon>
        <taxon>Betaproteobacteria</taxon>
        <taxon>Burkholderiales</taxon>
        <taxon>Burkholderiaceae</taxon>
        <taxon>Burkholderia</taxon>
        <taxon>Burkholderia cepacia complex</taxon>
    </lineage>
</organism>
<dbReference type="Gene3D" id="3.30.70.100">
    <property type="match status" value="1"/>
</dbReference>
<dbReference type="SUPFAM" id="SSF54909">
    <property type="entry name" value="Dimeric alpha+beta barrel"/>
    <property type="match status" value="1"/>
</dbReference>
<dbReference type="InterPro" id="IPR012577">
    <property type="entry name" value="NIPSNAP"/>
</dbReference>
<dbReference type="Proteomes" id="UP000094776">
    <property type="component" value="Chromosome 2"/>
</dbReference>